<feature type="coiled-coil region" evidence="1">
    <location>
        <begin position="453"/>
        <end position="500"/>
    </location>
</feature>
<dbReference type="AlphaFoldDB" id="A0A6J8B325"/>
<accession>A0A6J8B325</accession>
<sequence length="985" mass="112419">MDVSNVSNVSETVVIDEHRHQRRSIRRRERQKVIELFNKSSTHLDVIENIRENNSQQIINIISTLQKQNRKLLFKRQPDKSDADSQNHTNLEKENITDNGNIQNVSTSPSIITRKVSKEHNVEYSTFGDDSSPDSSSLLLDQTDNYGVHNVENNVYKINNNSHNTENSKGPKFKKTSTKVSDDNRLTHDYFEKPTKQNIPDQTSVASSTITTNSNISQPNPTAIRPNRSKSTTSNSKVQNQEDKPKQYASKSIKSAVNHDMVYQRRPNVDFPSEFCMHEATVHPKYNSCRTEKESIYEDVIPETLNNENCLSETWSNLSVRDEAESCFSDENSLTLEKDRATQYPATKDKDSNFNRTSDKSHRNYDIRSTAADSYTKQENAARWIQAETSSSGYCTTSRQLEVSTCDQETRNENNSSTKTSQTSVATVTSKVRQSDKVENESIPDDTTIDEEEQLIEDNVVELTKENERLERIIQKLIRKRTLKEKEAKLKKDRSKLIKQIEKETIQCSQGETTIVYERIDEETEKKEFVHQCFHLIPPDDKIDYHDVLILYNSDNDHDEAERFKIHLQNDFKLRNGRKIKAALYDGPELETHTNRKFQHLEKSFERCTLKFIFLTESFLDNDWANVCNESFIFEALSQNEYHYSIVPVHVHCDLKTSMGLNNLSGFKYYNRDNVYEKRDLVILRDSCTRYKENETIPKICGVGRLCLSEGTDTLCKEWTCAQPSCSNPEVNQFVECGLYCKGTCNYGGKEHTKGKPFSSPYGQDTCWCGENNVIFCTHQFLTLENLCNQHTDLYFSTTRLGTLLSTSRTTMRLSTLKPTPWTTTSTSSSEVRHDCKQYTGNDRIPINDGISRICVPHGTSTACKEWTCATPSCQQPKSNDQSTCKAYCQGNCNYGGKEYKVGETFTSPDGVNQCFCGENNLVMCSQFSYNSQSLCSISLKGLEARTTLPTEGASSSEATTAVEWIHVPSEMNYKSKCSQTNISM</sequence>
<dbReference type="OrthoDB" id="6120321at2759"/>
<reference evidence="3 4" key="1">
    <citation type="submission" date="2020-06" db="EMBL/GenBank/DDBJ databases">
        <authorList>
            <person name="Li R."/>
            <person name="Bekaert M."/>
        </authorList>
    </citation>
    <scope>NUCLEOTIDE SEQUENCE [LARGE SCALE GENOMIC DNA]</scope>
    <source>
        <strain evidence="4">wild</strain>
    </source>
</reference>
<evidence type="ECO:0008006" key="5">
    <source>
        <dbReference type="Google" id="ProtNLM"/>
    </source>
</evidence>
<feature type="compositionally biased region" description="Polar residues" evidence="2">
    <location>
        <begin position="97"/>
        <end position="111"/>
    </location>
</feature>
<organism evidence="3 4">
    <name type="scientific">Mytilus coruscus</name>
    <name type="common">Sea mussel</name>
    <dbReference type="NCBI Taxonomy" id="42192"/>
    <lineage>
        <taxon>Eukaryota</taxon>
        <taxon>Metazoa</taxon>
        <taxon>Spiralia</taxon>
        <taxon>Lophotrochozoa</taxon>
        <taxon>Mollusca</taxon>
        <taxon>Bivalvia</taxon>
        <taxon>Autobranchia</taxon>
        <taxon>Pteriomorphia</taxon>
        <taxon>Mytilida</taxon>
        <taxon>Mytiloidea</taxon>
        <taxon>Mytilidae</taxon>
        <taxon>Mytilinae</taxon>
        <taxon>Mytilus</taxon>
    </lineage>
</organism>
<evidence type="ECO:0000256" key="2">
    <source>
        <dbReference type="SAM" id="MobiDB-lite"/>
    </source>
</evidence>
<protein>
    <recommendedName>
        <fullName evidence="5">TIR domain-containing protein</fullName>
    </recommendedName>
</protein>
<proteinExistence type="predicted"/>
<keyword evidence="4" id="KW-1185">Reference proteome</keyword>
<evidence type="ECO:0000313" key="3">
    <source>
        <dbReference type="EMBL" id="CAC5378232.1"/>
    </source>
</evidence>
<feature type="region of interest" description="Disordered" evidence="2">
    <location>
        <begin position="158"/>
        <end position="251"/>
    </location>
</feature>
<feature type="compositionally biased region" description="Polar residues" evidence="2">
    <location>
        <begin position="229"/>
        <end position="239"/>
    </location>
</feature>
<feature type="region of interest" description="Disordered" evidence="2">
    <location>
        <begin position="338"/>
        <end position="371"/>
    </location>
</feature>
<keyword evidence="1" id="KW-0175">Coiled coil</keyword>
<feature type="compositionally biased region" description="Low complexity" evidence="2">
    <location>
        <begin position="207"/>
        <end position="217"/>
    </location>
</feature>
<feature type="compositionally biased region" description="Basic and acidic residues" evidence="2">
    <location>
        <begin position="180"/>
        <end position="195"/>
    </location>
</feature>
<feature type="compositionally biased region" description="Polar residues" evidence="2">
    <location>
        <begin position="406"/>
        <end position="432"/>
    </location>
</feature>
<feature type="compositionally biased region" description="Polar residues" evidence="2">
    <location>
        <begin position="196"/>
        <end position="206"/>
    </location>
</feature>
<evidence type="ECO:0000313" key="4">
    <source>
        <dbReference type="Proteomes" id="UP000507470"/>
    </source>
</evidence>
<name>A0A6J8B325_MYTCO</name>
<evidence type="ECO:0000256" key="1">
    <source>
        <dbReference type="SAM" id="Coils"/>
    </source>
</evidence>
<feature type="region of interest" description="Disordered" evidence="2">
    <location>
        <begin position="406"/>
        <end position="443"/>
    </location>
</feature>
<dbReference type="EMBL" id="CACVKT020002520">
    <property type="protein sequence ID" value="CAC5378232.1"/>
    <property type="molecule type" value="Genomic_DNA"/>
</dbReference>
<feature type="compositionally biased region" description="Basic and acidic residues" evidence="2">
    <location>
        <begin position="76"/>
        <end position="96"/>
    </location>
</feature>
<feature type="region of interest" description="Disordered" evidence="2">
    <location>
        <begin position="76"/>
        <end position="111"/>
    </location>
</feature>
<feature type="compositionally biased region" description="Basic and acidic residues" evidence="2">
    <location>
        <begin position="338"/>
        <end position="366"/>
    </location>
</feature>
<gene>
    <name evidence="3" type="ORF">MCOR_14450</name>
</gene>
<dbReference type="Proteomes" id="UP000507470">
    <property type="component" value="Unassembled WGS sequence"/>
</dbReference>